<dbReference type="InterPro" id="IPR036661">
    <property type="entry name" value="Luciferase-like_sf"/>
</dbReference>
<evidence type="ECO:0000313" key="6">
    <source>
        <dbReference type="EMBL" id="MTD54683.1"/>
    </source>
</evidence>
<dbReference type="Proteomes" id="UP000440096">
    <property type="component" value="Unassembled WGS sequence"/>
</dbReference>
<sequence>MIDLPPAEREVLVKLGIMLPVSGPHASPANITVMAQAAERLGYDSLWTYERLLRPMAPLWPGPDGTLQRAPEIYHTTYEPLQTLSHVAALTSRITLGTSIISALLHTPVVLARRLATLDQFSGGRVIAGFGQGSIPQEFATANVPWKRRGAGLDDMVAAVRAVWGPDPVEYDGRFYSIEASEINPKPVRGTIPIVIGAFTDAGIDRAARIADGITPVASSLDAVTAQAARFRQGAERLDRDPTVLTVTAQSNNPMTARPASGDRPFLGGAPKQIADDIEKLQGRGIEAVSFAFPSAEEVGVQIEMLDELRTLVPTH</sequence>
<comment type="caution">
    <text evidence="6">The sequence shown here is derived from an EMBL/GenBank/DDBJ whole genome shotgun (WGS) entry which is preliminary data.</text>
</comment>
<dbReference type="GO" id="GO:0008726">
    <property type="term" value="F:alkanesulfonate monooxygenase activity"/>
    <property type="evidence" value="ECO:0007669"/>
    <property type="project" value="TreeGrafter"/>
</dbReference>
<dbReference type="AlphaFoldDB" id="A0A6N7Z094"/>
<evidence type="ECO:0000259" key="5">
    <source>
        <dbReference type="Pfam" id="PF00296"/>
    </source>
</evidence>
<keyword evidence="1" id="KW-0285">Flavoprotein</keyword>
<dbReference type="InterPro" id="IPR050172">
    <property type="entry name" value="SsuD_RutA_monooxygenase"/>
</dbReference>
<dbReference type="Gene3D" id="3.20.20.30">
    <property type="entry name" value="Luciferase-like domain"/>
    <property type="match status" value="1"/>
</dbReference>
<keyword evidence="7" id="KW-1185">Reference proteome</keyword>
<dbReference type="Pfam" id="PF00296">
    <property type="entry name" value="Bac_luciferase"/>
    <property type="match status" value="1"/>
</dbReference>
<dbReference type="PANTHER" id="PTHR42847">
    <property type="entry name" value="ALKANESULFONATE MONOOXYGENASE"/>
    <property type="match status" value="1"/>
</dbReference>
<dbReference type="PANTHER" id="PTHR42847:SF4">
    <property type="entry name" value="ALKANESULFONATE MONOOXYGENASE-RELATED"/>
    <property type="match status" value="1"/>
</dbReference>
<accession>A0A6N7Z094</accession>
<dbReference type="InterPro" id="IPR019921">
    <property type="entry name" value="Lucif-like_OxRdtase_Rv2161c"/>
</dbReference>
<evidence type="ECO:0000256" key="4">
    <source>
        <dbReference type="ARBA" id="ARBA00023033"/>
    </source>
</evidence>
<evidence type="ECO:0000313" key="7">
    <source>
        <dbReference type="Proteomes" id="UP000440096"/>
    </source>
</evidence>
<keyword evidence="4" id="KW-0503">Monooxygenase</keyword>
<dbReference type="GO" id="GO:0046306">
    <property type="term" value="P:alkanesulfonate catabolic process"/>
    <property type="evidence" value="ECO:0007669"/>
    <property type="project" value="TreeGrafter"/>
</dbReference>
<evidence type="ECO:0000256" key="2">
    <source>
        <dbReference type="ARBA" id="ARBA00022643"/>
    </source>
</evidence>
<feature type="domain" description="Luciferase-like" evidence="5">
    <location>
        <begin position="26"/>
        <end position="250"/>
    </location>
</feature>
<reference evidence="6 7" key="1">
    <citation type="submission" date="2019-11" db="EMBL/GenBank/DDBJ databases">
        <title>Draft genome of Amycolatopsis RM579.</title>
        <authorList>
            <person name="Duangmal K."/>
            <person name="Mingma R."/>
        </authorList>
    </citation>
    <scope>NUCLEOTIDE SEQUENCE [LARGE SCALE GENOMIC DNA]</scope>
    <source>
        <strain evidence="6 7">RM579</strain>
    </source>
</reference>
<dbReference type="InterPro" id="IPR011251">
    <property type="entry name" value="Luciferase-like_dom"/>
</dbReference>
<dbReference type="OrthoDB" id="3206024at2"/>
<dbReference type="SUPFAM" id="SSF51679">
    <property type="entry name" value="Bacterial luciferase-like"/>
    <property type="match status" value="1"/>
</dbReference>
<evidence type="ECO:0000256" key="3">
    <source>
        <dbReference type="ARBA" id="ARBA00023002"/>
    </source>
</evidence>
<dbReference type="NCBIfam" id="TIGR03619">
    <property type="entry name" value="F420_Rv2161c"/>
    <property type="match status" value="1"/>
</dbReference>
<protein>
    <submittedName>
        <fullName evidence="6">TIGR03619 family F420-dependent LLM class oxidoreductase</fullName>
        <ecNumber evidence="6">1.-.-.-</ecNumber>
    </submittedName>
</protein>
<dbReference type="EC" id="1.-.-.-" evidence="6"/>
<gene>
    <name evidence="6" type="ORF">GKO32_11930</name>
</gene>
<keyword evidence="2" id="KW-0288">FMN</keyword>
<organism evidence="6 7">
    <name type="scientific">Amycolatopsis pithecellobii</name>
    <dbReference type="NCBI Taxonomy" id="664692"/>
    <lineage>
        <taxon>Bacteria</taxon>
        <taxon>Bacillati</taxon>
        <taxon>Actinomycetota</taxon>
        <taxon>Actinomycetes</taxon>
        <taxon>Pseudonocardiales</taxon>
        <taxon>Pseudonocardiaceae</taxon>
        <taxon>Amycolatopsis</taxon>
    </lineage>
</organism>
<evidence type="ECO:0000256" key="1">
    <source>
        <dbReference type="ARBA" id="ARBA00022630"/>
    </source>
</evidence>
<name>A0A6N7Z094_9PSEU</name>
<dbReference type="EMBL" id="WMBA01000014">
    <property type="protein sequence ID" value="MTD54683.1"/>
    <property type="molecule type" value="Genomic_DNA"/>
</dbReference>
<keyword evidence="3 6" id="KW-0560">Oxidoreductase</keyword>
<proteinExistence type="predicted"/>